<dbReference type="OrthoDB" id="1743307at2759"/>
<dbReference type="GO" id="GO:0006974">
    <property type="term" value="P:DNA damage response"/>
    <property type="evidence" value="ECO:0007669"/>
    <property type="project" value="InterPro"/>
</dbReference>
<accession>A0A0K9P8S2</accession>
<dbReference type="InterPro" id="IPR014009">
    <property type="entry name" value="PIK_FAT"/>
</dbReference>
<keyword evidence="3" id="KW-1185">Reference proteome</keyword>
<evidence type="ECO:0000259" key="1">
    <source>
        <dbReference type="PROSITE" id="PS51189"/>
    </source>
</evidence>
<comment type="caution">
    <text evidence="2">The sequence shown here is derived from an EMBL/GenBank/DDBJ whole genome shotgun (WGS) entry which is preliminary data.</text>
</comment>
<proteinExistence type="predicted"/>
<evidence type="ECO:0000313" key="3">
    <source>
        <dbReference type="Proteomes" id="UP000036987"/>
    </source>
</evidence>
<feature type="domain" description="FAT" evidence="1">
    <location>
        <begin position="1"/>
        <end position="399"/>
    </location>
</feature>
<dbReference type="STRING" id="29655.A0A0K9P8S2"/>
<gene>
    <name evidence="2" type="ORF">ZOSMA_360G00070</name>
</gene>
<dbReference type="InterPro" id="IPR038980">
    <property type="entry name" value="ATM_plant"/>
</dbReference>
<name>A0A0K9P8S2_ZOSMR</name>
<reference evidence="3" key="1">
    <citation type="journal article" date="2016" name="Nature">
        <title>The genome of the seagrass Zostera marina reveals angiosperm adaptation to the sea.</title>
        <authorList>
            <person name="Olsen J.L."/>
            <person name="Rouze P."/>
            <person name="Verhelst B."/>
            <person name="Lin Y.-C."/>
            <person name="Bayer T."/>
            <person name="Collen J."/>
            <person name="Dattolo E."/>
            <person name="De Paoli E."/>
            <person name="Dittami S."/>
            <person name="Maumus F."/>
            <person name="Michel G."/>
            <person name="Kersting A."/>
            <person name="Lauritano C."/>
            <person name="Lohaus R."/>
            <person name="Toepel M."/>
            <person name="Tonon T."/>
            <person name="Vanneste K."/>
            <person name="Amirebrahimi M."/>
            <person name="Brakel J."/>
            <person name="Bostroem C."/>
            <person name="Chovatia M."/>
            <person name="Grimwood J."/>
            <person name="Jenkins J.W."/>
            <person name="Jueterbock A."/>
            <person name="Mraz A."/>
            <person name="Stam W.T."/>
            <person name="Tice H."/>
            <person name="Bornberg-Bauer E."/>
            <person name="Green P.J."/>
            <person name="Pearson G.A."/>
            <person name="Procaccini G."/>
            <person name="Duarte C.M."/>
            <person name="Schmutz J."/>
            <person name="Reusch T.B.H."/>
            <person name="Van de Peer Y."/>
        </authorList>
    </citation>
    <scope>NUCLEOTIDE SEQUENCE [LARGE SCALE GENOMIC DNA]</scope>
    <source>
        <strain evidence="3">cv. Finnish</strain>
    </source>
</reference>
<organism evidence="2 3">
    <name type="scientific">Zostera marina</name>
    <name type="common">Eelgrass</name>
    <dbReference type="NCBI Taxonomy" id="29655"/>
    <lineage>
        <taxon>Eukaryota</taxon>
        <taxon>Viridiplantae</taxon>
        <taxon>Streptophyta</taxon>
        <taxon>Embryophyta</taxon>
        <taxon>Tracheophyta</taxon>
        <taxon>Spermatophyta</taxon>
        <taxon>Magnoliopsida</taxon>
        <taxon>Liliopsida</taxon>
        <taxon>Zosteraceae</taxon>
        <taxon>Zostera</taxon>
    </lineage>
</organism>
<sequence length="423" mass="49517">MTCFLLIFFSNHYFNLPRKSEIRFTLKTNSKRFWMRQLNEDWSLLLKKMQLNLNLLEPFIAFRNILLGILNCKECRSQHLLQSASVLRKGLRFSPAVAALHEFKLLCNETDQQETSYLRSLGRIEEARVLWGQGQHELAINLAKYMLTNCQLEGEASNVYRLVGKWFAETHSSNSRIILEQYLKRSVELSEQNKTLDKKSLSRQCQTYFNLAHYSDSLFKSYEERLSSSEWQAAMRLRRHKAKELDTLLKRLKSSTKGEKNEFSIKILELQKQLSMDKDEDKKIQDDRDNFLCLALEGYQRCLIIGSKYDVRVVFRLVSLWFSLSSRTSVIKSMLTTVEAVQSYKFIPLVYQIASRMGSCSKDVNESVSFQAVLVSLVKKMAIDHPYHTIYQVRMKFVTPVNEYISMQTCNFISTQFLMRISH</sequence>
<dbReference type="GO" id="GO:0004674">
    <property type="term" value="F:protein serine/threonine kinase activity"/>
    <property type="evidence" value="ECO:0007669"/>
    <property type="project" value="InterPro"/>
</dbReference>
<dbReference type="AlphaFoldDB" id="A0A0K9P8S2"/>
<dbReference type="EMBL" id="LFYR01001127">
    <property type="protein sequence ID" value="KMZ64545.1"/>
    <property type="molecule type" value="Genomic_DNA"/>
</dbReference>
<evidence type="ECO:0000313" key="2">
    <source>
        <dbReference type="EMBL" id="KMZ64545.1"/>
    </source>
</evidence>
<dbReference type="PANTHER" id="PTHR37079">
    <property type="entry name" value="SERINE/THREONINE-PROTEIN KINASE ATM"/>
    <property type="match status" value="1"/>
</dbReference>
<dbReference type="PROSITE" id="PS51189">
    <property type="entry name" value="FAT"/>
    <property type="match status" value="1"/>
</dbReference>
<dbReference type="PANTHER" id="PTHR37079:SF4">
    <property type="entry name" value="SERINE_THREONINE-PROTEIN KINASE ATM"/>
    <property type="match status" value="1"/>
</dbReference>
<protein>
    <recommendedName>
        <fullName evidence="1">FAT domain-containing protein</fullName>
    </recommendedName>
</protein>
<dbReference type="Proteomes" id="UP000036987">
    <property type="component" value="Unassembled WGS sequence"/>
</dbReference>